<evidence type="ECO:0000313" key="2">
    <source>
        <dbReference type="EMBL" id="RAI38587.1"/>
    </source>
</evidence>
<organism evidence="2 3">
    <name type="scientific">Rhodoplanes roseus</name>
    <dbReference type="NCBI Taxonomy" id="29409"/>
    <lineage>
        <taxon>Bacteria</taxon>
        <taxon>Pseudomonadati</taxon>
        <taxon>Pseudomonadota</taxon>
        <taxon>Alphaproteobacteria</taxon>
        <taxon>Hyphomicrobiales</taxon>
        <taxon>Nitrobacteraceae</taxon>
        <taxon>Rhodoplanes</taxon>
    </lineage>
</organism>
<gene>
    <name evidence="2" type="ORF">CH341_27620</name>
</gene>
<dbReference type="SUPFAM" id="SSF53448">
    <property type="entry name" value="Nucleotide-diphospho-sugar transferases"/>
    <property type="match status" value="1"/>
</dbReference>
<dbReference type="InterPro" id="IPR029044">
    <property type="entry name" value="Nucleotide-diphossugar_trans"/>
</dbReference>
<dbReference type="Gene3D" id="3.90.550.10">
    <property type="entry name" value="Spore Coat Polysaccharide Biosynthesis Protein SpsA, Chain A"/>
    <property type="match status" value="1"/>
</dbReference>
<dbReference type="InterPro" id="IPR001173">
    <property type="entry name" value="Glyco_trans_2-like"/>
</dbReference>
<evidence type="ECO:0000313" key="3">
    <source>
        <dbReference type="Proteomes" id="UP000249130"/>
    </source>
</evidence>
<keyword evidence="3" id="KW-1185">Reference proteome</keyword>
<reference evidence="2 3" key="1">
    <citation type="submission" date="2017-07" db="EMBL/GenBank/DDBJ databases">
        <title>Draft Genome Sequences of Select Purple Nonsulfur Bacteria.</title>
        <authorList>
            <person name="Lasarre B."/>
            <person name="Mckinlay J.B."/>
        </authorList>
    </citation>
    <scope>NUCLEOTIDE SEQUENCE [LARGE SCALE GENOMIC DNA]</scope>
    <source>
        <strain evidence="2 3">DSM 5909</strain>
    </source>
</reference>
<accession>A0A327KJB6</accession>
<comment type="caution">
    <text evidence="2">The sequence shown here is derived from an EMBL/GenBank/DDBJ whole genome shotgun (WGS) entry which is preliminary data.</text>
</comment>
<sequence>MADQVVTCILRSGGRDLALLDRALVSLEQQSHAAVRALVVAWRDAESIRSFVARRAASRLLIRVIDSPDTGCRSTALWNGLAAVDTPFFAVLDDDDTLMPNHLAAGLATLSAYPNVDLAYSGTVEVDESRSARSLLWFAHFEPIRFRVANTIASHAWVARARLLPSIGDDPEFVVGEDYYLLLRFACVGHFAPTWRLTAEYRRRDDDPTHSALAALPASLERIRRRFHFAPVRPEGLYREAVGEDAARILKRLIRRRQFRKGLTLYLRDIARLPARLAALPGFLSERGVRGLLRRIADRGVGRGR</sequence>
<name>A0A327KJB6_9BRAD</name>
<dbReference type="Proteomes" id="UP000249130">
    <property type="component" value="Unassembled WGS sequence"/>
</dbReference>
<feature type="domain" description="Glycosyltransferase 2-like" evidence="1">
    <location>
        <begin position="19"/>
        <end position="146"/>
    </location>
</feature>
<dbReference type="EMBL" id="NPEX01000351">
    <property type="protein sequence ID" value="RAI38587.1"/>
    <property type="molecule type" value="Genomic_DNA"/>
</dbReference>
<proteinExistence type="predicted"/>
<dbReference type="AlphaFoldDB" id="A0A327KJB6"/>
<evidence type="ECO:0000259" key="1">
    <source>
        <dbReference type="Pfam" id="PF00535"/>
    </source>
</evidence>
<dbReference type="CDD" id="cd00761">
    <property type="entry name" value="Glyco_tranf_GTA_type"/>
    <property type="match status" value="1"/>
</dbReference>
<protein>
    <recommendedName>
        <fullName evidence="1">Glycosyltransferase 2-like domain-containing protein</fullName>
    </recommendedName>
</protein>
<dbReference type="OrthoDB" id="9794124at2"/>
<dbReference type="Pfam" id="PF00535">
    <property type="entry name" value="Glycos_transf_2"/>
    <property type="match status" value="1"/>
</dbReference>